<dbReference type="Pfam" id="PF07171">
    <property type="entry name" value="MlrC_C"/>
    <property type="match status" value="1"/>
</dbReference>
<keyword evidence="1" id="KW-0482">Metalloprotease</keyword>
<keyword evidence="1" id="KW-0479">Metal-binding</keyword>
<evidence type="ECO:0000313" key="4">
    <source>
        <dbReference type="EMBL" id="ANP46732.1"/>
    </source>
</evidence>
<keyword evidence="1" id="KW-0378">Hydrolase</keyword>
<name>A0A1B1AJJ4_9PROT</name>
<dbReference type="Proteomes" id="UP000092498">
    <property type="component" value="Chromosome"/>
</dbReference>
<dbReference type="GO" id="GO:0006508">
    <property type="term" value="P:proteolysis"/>
    <property type="evidence" value="ECO:0007669"/>
    <property type="project" value="UniProtKB-KW"/>
</dbReference>
<dbReference type="InterPro" id="IPR010799">
    <property type="entry name" value="MlrC_C"/>
</dbReference>
<evidence type="ECO:0000313" key="5">
    <source>
        <dbReference type="Proteomes" id="UP000092498"/>
    </source>
</evidence>
<keyword evidence="1" id="KW-0645">Protease</keyword>
<dbReference type="AlphaFoldDB" id="A0A1B1AJJ4"/>
<dbReference type="PIRSF" id="PIRSF012702">
    <property type="entry name" value="UCP012702"/>
    <property type="match status" value="1"/>
</dbReference>
<comment type="cofactor">
    <cofactor evidence="1">
        <name>Zn(2+)</name>
        <dbReference type="ChEBI" id="CHEBI:29105"/>
    </cofactor>
    <text evidence="1">Binds 1 zinc ion per subunit.</text>
</comment>
<dbReference type="KEGG" id="cbot:ATE48_12805"/>
<dbReference type="InParanoid" id="A0A1B1AJJ4"/>
<keyword evidence="5" id="KW-1185">Reference proteome</keyword>
<comment type="function">
    <text evidence="1">Involved in peptidolytic degradation of cyclic heptapeptide hepatotoxin microcystin (MC).</text>
</comment>
<evidence type="ECO:0000259" key="3">
    <source>
        <dbReference type="Pfam" id="PF07364"/>
    </source>
</evidence>
<feature type="domain" description="Microcystin LR degradation protein MlrC N-terminal" evidence="3">
    <location>
        <begin position="3"/>
        <end position="277"/>
    </location>
</feature>
<dbReference type="InterPro" id="IPR015995">
    <property type="entry name" value="MlrC_N"/>
</dbReference>
<protein>
    <recommendedName>
        <fullName evidence="1">Microcystinase C</fullName>
        <shortName evidence="1">MlrC</shortName>
    </recommendedName>
</protein>
<dbReference type="RefSeq" id="WP_066772112.1">
    <property type="nucleotide sequence ID" value="NZ_CP013244.1"/>
</dbReference>
<dbReference type="GO" id="GO:0008237">
    <property type="term" value="F:metallopeptidase activity"/>
    <property type="evidence" value="ECO:0007669"/>
    <property type="project" value="UniProtKB-KW"/>
</dbReference>
<dbReference type="InterPro" id="IPR009197">
    <property type="entry name" value="MlrC"/>
</dbReference>
<accession>A0A1B1AJJ4</accession>
<evidence type="ECO:0000259" key="2">
    <source>
        <dbReference type="Pfam" id="PF07171"/>
    </source>
</evidence>
<dbReference type="OrthoDB" id="9782658at2"/>
<gene>
    <name evidence="4" type="ORF">ATE48_12805</name>
</gene>
<dbReference type="STRING" id="1759059.ATE48_12805"/>
<evidence type="ECO:0000256" key="1">
    <source>
        <dbReference type="PIRNR" id="PIRNR012702"/>
    </source>
</evidence>
<proteinExistence type="inferred from homology"/>
<sequence>MKLFFGGLATETNSFSPIPIGLESFEAGGLLRGPAVAAEPIPVRARELGLDVVCGLYAHAPPGGLVRRDVYESLRDELLEQLRAAGPVDIVALSMHGAMMAFGYDDCEGDILARVREIVGPSVTVGAVFDPHSHLSPEMQRYADALLFYRENPHTDIDERSRELVDLLVRIARREVRAETSVFDCRMADVFQTNREPMRSFVDRMRALEQGNVLSISVCHSWRRGDVPFMGAKIVVITDNAHAEGDALAERLGMELFSMRGIAHARAVPLQEAVERVLAAKHAPILLADISDNPDCGAPGDATYAVRALLDAGVRNIAWGALWDPLATRFAVEAGVGARLSMRIGGKACALSGEPLDLDVVVKAVNSHAKQTTSGGEIPMGTTAALVTDGLEIVVTDHKRQTFGPDLFTDLGVNLATKRVIVVKSAQHYRIMFEQHFAEDIPIDSPGVCISDIRKLPLKRIPRPMWPFDEDPFGENKAAQA</sequence>
<dbReference type="EMBL" id="CP013244">
    <property type="protein sequence ID" value="ANP46732.1"/>
    <property type="molecule type" value="Genomic_DNA"/>
</dbReference>
<dbReference type="GO" id="GO:0046872">
    <property type="term" value="F:metal ion binding"/>
    <property type="evidence" value="ECO:0007669"/>
    <property type="project" value="UniProtKB-KW"/>
</dbReference>
<feature type="domain" description="Microcystin LR degradation protein MlrC C-terminal" evidence="2">
    <location>
        <begin position="287"/>
        <end position="460"/>
    </location>
</feature>
<organism evidence="4 5">
    <name type="scientific">Candidatus Viadribacter manganicus</name>
    <dbReference type="NCBI Taxonomy" id="1759059"/>
    <lineage>
        <taxon>Bacteria</taxon>
        <taxon>Pseudomonadati</taxon>
        <taxon>Pseudomonadota</taxon>
        <taxon>Alphaproteobacteria</taxon>
        <taxon>Hyphomonadales</taxon>
        <taxon>Hyphomonadaceae</taxon>
        <taxon>Candidatus Viadribacter</taxon>
    </lineage>
</organism>
<comment type="similarity">
    <text evidence="1">Belongs to the peptidase M81 family.</text>
</comment>
<reference evidence="4 5" key="1">
    <citation type="submission" date="2015-11" db="EMBL/GenBank/DDBJ databases">
        <title>Whole-Genome Sequence of Candidatus Oderbacter manganicum from the National Park Lower Oder Valley, Germany.</title>
        <authorList>
            <person name="Braun B."/>
            <person name="Liere K."/>
            <person name="Szewzyk U."/>
        </authorList>
    </citation>
    <scope>NUCLEOTIDE SEQUENCE [LARGE SCALE GENOMIC DNA]</scope>
    <source>
        <strain evidence="4 5">OTSz_A_272</strain>
    </source>
</reference>
<dbReference type="Pfam" id="PF07364">
    <property type="entry name" value="DUF1485"/>
    <property type="match status" value="1"/>
</dbReference>